<evidence type="ECO:0000256" key="1">
    <source>
        <dbReference type="SAM" id="MobiDB-lite"/>
    </source>
</evidence>
<feature type="compositionally biased region" description="Basic and acidic residues" evidence="1">
    <location>
        <begin position="457"/>
        <end position="466"/>
    </location>
</feature>
<feature type="region of interest" description="Disordered" evidence="1">
    <location>
        <begin position="301"/>
        <end position="320"/>
    </location>
</feature>
<proteinExistence type="predicted"/>
<dbReference type="Proteomes" id="UP001056384">
    <property type="component" value="Chromosome 16"/>
</dbReference>
<feature type="region of interest" description="Disordered" evidence="1">
    <location>
        <begin position="371"/>
        <end position="428"/>
    </location>
</feature>
<accession>A0A9Q9B341</accession>
<feature type="region of interest" description="Disordered" evidence="1">
    <location>
        <begin position="456"/>
        <end position="476"/>
    </location>
</feature>
<dbReference type="EMBL" id="CP099433">
    <property type="protein sequence ID" value="USW59750.1"/>
    <property type="molecule type" value="Genomic_DNA"/>
</dbReference>
<name>A0A9Q9B341_9PEZI</name>
<evidence type="ECO:0000313" key="3">
    <source>
        <dbReference type="Proteomes" id="UP001056384"/>
    </source>
</evidence>
<keyword evidence="3" id="KW-1185">Reference proteome</keyword>
<dbReference type="AlphaFoldDB" id="A0A9Q9B341"/>
<organism evidence="2 3">
    <name type="scientific">Septoria linicola</name>
    <dbReference type="NCBI Taxonomy" id="215465"/>
    <lineage>
        <taxon>Eukaryota</taxon>
        <taxon>Fungi</taxon>
        <taxon>Dikarya</taxon>
        <taxon>Ascomycota</taxon>
        <taxon>Pezizomycotina</taxon>
        <taxon>Dothideomycetes</taxon>
        <taxon>Dothideomycetidae</taxon>
        <taxon>Mycosphaerellales</taxon>
        <taxon>Mycosphaerellaceae</taxon>
        <taxon>Septoria</taxon>
    </lineage>
</organism>
<sequence>MSAISDKTYQDMLTALDWAEKQCTGCRVRAEKGKFARCTRSVSVNTAAKLRPLLSQVALAKDGAEAVNAMLALLRGTQCSHTHASLGSNAEQNLRWFCTQFMPTWLQIRACLAPRSCTQASTPTSMDQDAPVARLLAYCSRLPLLTPPSSSPDGNTSMVADRHNTASSLSTNDFTDVSGIKSDFCLEGPAIADFVAGNDGTSETSTGLDTSTMAELTYDLSSSSFDFDFGVIAPHYWAEDTQTQTGCVPFVPAEWDTFASAEFSDQAPFPTFDARLIDVPAQTSTLSELYSSSFEEQTEMNSMFSVSEPSLTTSGTASPETDLTASIIAMDSSEHQRWPFNPDNDDTGSADVDFSTFDFDQFFSDVDRLPCAAPHEPEASPNHTLQPNLHQSRHEELPRTPARAHNPSQSLLTPPPTTNSDSDDLMPASLDANINAQNSLTEKEDKSPGLRCSVKRVRGEETDGGTHDFSSGGNPRKRHCVWKTGYGQRV</sequence>
<gene>
    <name evidence="2" type="ORF">Slin15195_G130690</name>
</gene>
<reference evidence="2" key="1">
    <citation type="submission" date="2022-06" db="EMBL/GenBank/DDBJ databases">
        <title>Complete genome sequences of two strains of the flax pathogen Septoria linicola.</title>
        <authorList>
            <person name="Lapalu N."/>
            <person name="Simon A."/>
            <person name="Demenou B."/>
            <person name="Paumier D."/>
            <person name="Guillot M.-P."/>
            <person name="Gout L."/>
            <person name="Valade R."/>
        </authorList>
    </citation>
    <scope>NUCLEOTIDE SEQUENCE</scope>
    <source>
        <strain evidence="2">SE15195</strain>
    </source>
</reference>
<protein>
    <submittedName>
        <fullName evidence="2">Uncharacterized protein</fullName>
    </submittedName>
</protein>
<evidence type="ECO:0000313" key="2">
    <source>
        <dbReference type="EMBL" id="USW59750.1"/>
    </source>
</evidence>
<feature type="compositionally biased region" description="Polar residues" evidence="1">
    <location>
        <begin position="381"/>
        <end position="390"/>
    </location>
</feature>